<protein>
    <submittedName>
        <fullName evidence="1">11412_t:CDS:1</fullName>
    </submittedName>
</protein>
<keyword evidence="2" id="KW-1185">Reference proteome</keyword>
<dbReference type="OrthoDB" id="10361764at2759"/>
<evidence type="ECO:0000313" key="1">
    <source>
        <dbReference type="EMBL" id="CAG8653298.1"/>
    </source>
</evidence>
<gene>
    <name evidence="1" type="ORF">AGERDE_LOCUS11491</name>
</gene>
<accession>A0A9N9DYY1</accession>
<evidence type="ECO:0000313" key="2">
    <source>
        <dbReference type="Proteomes" id="UP000789831"/>
    </source>
</evidence>
<name>A0A9N9DYY1_9GLOM</name>
<sequence length="42" mass="4756">MTKKGIPEKEEKNPDHRIIAKELDLYILDDQAGQGLPILLPN</sequence>
<comment type="caution">
    <text evidence="1">The sequence shown here is derived from an EMBL/GenBank/DDBJ whole genome shotgun (WGS) entry which is preliminary data.</text>
</comment>
<dbReference type="AlphaFoldDB" id="A0A9N9DYY1"/>
<proteinExistence type="predicted"/>
<dbReference type="Proteomes" id="UP000789831">
    <property type="component" value="Unassembled WGS sequence"/>
</dbReference>
<reference evidence="1" key="1">
    <citation type="submission" date="2021-06" db="EMBL/GenBank/DDBJ databases">
        <authorList>
            <person name="Kallberg Y."/>
            <person name="Tangrot J."/>
            <person name="Rosling A."/>
        </authorList>
    </citation>
    <scope>NUCLEOTIDE SEQUENCE</scope>
    <source>
        <strain evidence="1">MT106</strain>
    </source>
</reference>
<organism evidence="1 2">
    <name type="scientific">Ambispora gerdemannii</name>
    <dbReference type="NCBI Taxonomy" id="144530"/>
    <lineage>
        <taxon>Eukaryota</taxon>
        <taxon>Fungi</taxon>
        <taxon>Fungi incertae sedis</taxon>
        <taxon>Mucoromycota</taxon>
        <taxon>Glomeromycotina</taxon>
        <taxon>Glomeromycetes</taxon>
        <taxon>Archaeosporales</taxon>
        <taxon>Ambisporaceae</taxon>
        <taxon>Ambispora</taxon>
    </lineage>
</organism>
<dbReference type="EMBL" id="CAJVPL010004993">
    <property type="protein sequence ID" value="CAG8653298.1"/>
    <property type="molecule type" value="Genomic_DNA"/>
</dbReference>